<dbReference type="eggNOG" id="KOG2412">
    <property type="taxonomic scope" value="Eukaryota"/>
</dbReference>
<feature type="compositionally biased region" description="Pro residues" evidence="11">
    <location>
        <begin position="179"/>
        <end position="191"/>
    </location>
</feature>
<feature type="compositionally biased region" description="Low complexity" evidence="11">
    <location>
        <begin position="138"/>
        <end position="159"/>
    </location>
</feature>
<organism evidence="12 13">
    <name type="scientific">Colletotrichum sublineola</name>
    <name type="common">Sorghum anthracnose fungus</name>
    <dbReference type="NCBI Taxonomy" id="1173701"/>
    <lineage>
        <taxon>Eukaryota</taxon>
        <taxon>Fungi</taxon>
        <taxon>Dikarya</taxon>
        <taxon>Ascomycota</taxon>
        <taxon>Pezizomycotina</taxon>
        <taxon>Sordariomycetes</taxon>
        <taxon>Hypocreomycetidae</taxon>
        <taxon>Glomerellales</taxon>
        <taxon>Glomerellaceae</taxon>
        <taxon>Colletotrichum</taxon>
        <taxon>Colletotrichum graminicola species complex</taxon>
    </lineage>
</organism>
<dbReference type="PANTHER" id="PTHR12960:SF0">
    <property type="entry name" value="MRNA EXPORT FACTOR GLE1"/>
    <property type="match status" value="1"/>
</dbReference>
<dbReference type="OMA" id="ILWAKYR"/>
<dbReference type="GO" id="GO:0005737">
    <property type="term" value="C:cytoplasm"/>
    <property type="evidence" value="ECO:0007669"/>
    <property type="project" value="TreeGrafter"/>
</dbReference>
<gene>
    <name evidence="12" type="ORF">CSUB01_10320</name>
</gene>
<sequence length="545" mass="59555">MPHSSPLRRSPSRRSQQNGQIKASPERAYVPEFLTENRNSELSHRDALAAAQLEHERVRLAALRVYEAHQLQEEKQRLEAEQRRIAQLQRDEEERLKAEAAVRAEQERLRELKAKQIPQLPPEPEPEPPKPEPKKLQEPQVINTTEQAAAKTETAAPAAFKSQQASLTSTPAPALQAPKAPPSAPSPPPTKAPSVPQAQANGLLTKPAEPAQLEPVAQPVASAPAAQPTADRYTEIHQALKKLRKDVEALSKQPGSPLKGKLGDMRRQIRKSIGQLTAGKGANVTPINTINGALRESLDGRVPSPLVDANTYVQQNREPVESAVNNGPQLPALFIYLLNILAKAIIQQFSNEGGANPKSAEPVGIVTAQIFSHKDYQWRGASMIDILIAKFRVACPVLFGSRGSDKTENGRKAIGWKKENGNWVPEQAHNDRMTGLGAGFAAISLRDFSKASKTNPYPPTNYWKAMAQIVNSPPQLVSNTQYIVLKSMIDGHEQRFINFYGNAAIAALRMALVEFPKRAPPGATAAQALQVLADVLRRDSGLEVV</sequence>
<evidence type="ECO:0000256" key="10">
    <source>
        <dbReference type="ARBA" id="ARBA00029983"/>
    </source>
</evidence>
<feature type="compositionally biased region" description="Low complexity" evidence="11">
    <location>
        <begin position="1"/>
        <end position="15"/>
    </location>
</feature>
<dbReference type="CDD" id="cd22249">
    <property type="entry name" value="UDM1_RNF168_RNF169-like"/>
    <property type="match status" value="1"/>
</dbReference>
<feature type="region of interest" description="Disordered" evidence="11">
    <location>
        <begin position="103"/>
        <end position="197"/>
    </location>
</feature>
<dbReference type="HOGENOM" id="CLU_018821_0_0_1"/>
<evidence type="ECO:0000256" key="7">
    <source>
        <dbReference type="ARBA" id="ARBA00023132"/>
    </source>
</evidence>
<dbReference type="GO" id="GO:0031369">
    <property type="term" value="F:translation initiation factor binding"/>
    <property type="evidence" value="ECO:0007669"/>
    <property type="project" value="TreeGrafter"/>
</dbReference>
<keyword evidence="5" id="KW-0653">Protein transport</keyword>
<keyword evidence="7" id="KW-0906">Nuclear pore complex</keyword>
<evidence type="ECO:0000256" key="1">
    <source>
        <dbReference type="ARBA" id="ARBA00004567"/>
    </source>
</evidence>
<dbReference type="InterPro" id="IPR038506">
    <property type="entry name" value="GLE1-like_sf"/>
</dbReference>
<dbReference type="Proteomes" id="UP000027238">
    <property type="component" value="Unassembled WGS sequence"/>
</dbReference>
<evidence type="ECO:0000256" key="4">
    <source>
        <dbReference type="ARBA" id="ARBA00022816"/>
    </source>
</evidence>
<keyword evidence="8" id="KW-0539">Nucleus</keyword>
<reference evidence="13" key="1">
    <citation type="journal article" date="2014" name="Genome Announc.">
        <title>Draft genome sequence of Colletotrichum sublineola, a destructive pathogen of cultivated sorghum.</title>
        <authorList>
            <person name="Baroncelli R."/>
            <person name="Sanz-Martin J.M."/>
            <person name="Rech G.E."/>
            <person name="Sukno S.A."/>
            <person name="Thon M.R."/>
        </authorList>
    </citation>
    <scope>NUCLEOTIDE SEQUENCE [LARGE SCALE GENOMIC DNA]</scope>
    <source>
        <strain evidence="13">TX430BB</strain>
    </source>
</reference>
<accession>A0A066X4I4</accession>
<feature type="compositionally biased region" description="Basic and acidic residues" evidence="11">
    <location>
        <begin position="127"/>
        <end position="137"/>
    </location>
</feature>
<dbReference type="GO" id="GO:0000822">
    <property type="term" value="F:inositol hexakisphosphate binding"/>
    <property type="evidence" value="ECO:0007669"/>
    <property type="project" value="TreeGrafter"/>
</dbReference>
<dbReference type="STRING" id="1173701.A0A066X4I4"/>
<comment type="subcellular location">
    <subcellularLocation>
        <location evidence="1">Nucleus</location>
        <location evidence="1">Nuclear pore complex</location>
    </subcellularLocation>
</comment>
<dbReference type="GO" id="GO:0005543">
    <property type="term" value="F:phospholipid binding"/>
    <property type="evidence" value="ECO:0007669"/>
    <property type="project" value="TreeGrafter"/>
</dbReference>
<comment type="caution">
    <text evidence="12">The sequence shown here is derived from an EMBL/GenBank/DDBJ whole genome shotgun (WGS) entry which is preliminary data.</text>
</comment>
<evidence type="ECO:0000256" key="9">
    <source>
        <dbReference type="ARBA" id="ARBA00026227"/>
    </source>
</evidence>
<keyword evidence="6" id="KW-0811">Translocation</keyword>
<dbReference type="GO" id="GO:0015031">
    <property type="term" value="P:protein transport"/>
    <property type="evidence" value="ECO:0007669"/>
    <property type="project" value="UniProtKB-KW"/>
</dbReference>
<dbReference type="GO" id="GO:0016973">
    <property type="term" value="P:poly(A)+ mRNA export from nucleus"/>
    <property type="evidence" value="ECO:0007669"/>
    <property type="project" value="InterPro"/>
</dbReference>
<dbReference type="PANTHER" id="PTHR12960">
    <property type="entry name" value="GLE-1-RELATED"/>
    <property type="match status" value="1"/>
</dbReference>
<evidence type="ECO:0000313" key="12">
    <source>
        <dbReference type="EMBL" id="KDN63857.1"/>
    </source>
</evidence>
<evidence type="ECO:0000256" key="6">
    <source>
        <dbReference type="ARBA" id="ARBA00023010"/>
    </source>
</evidence>
<proteinExistence type="inferred from homology"/>
<evidence type="ECO:0000256" key="3">
    <source>
        <dbReference type="ARBA" id="ARBA00022448"/>
    </source>
</evidence>
<feature type="compositionally biased region" description="Basic and acidic residues" evidence="11">
    <location>
        <begin position="103"/>
        <end position="114"/>
    </location>
</feature>
<evidence type="ECO:0000256" key="8">
    <source>
        <dbReference type="ARBA" id="ARBA00023242"/>
    </source>
</evidence>
<dbReference type="Pfam" id="PF07817">
    <property type="entry name" value="GLE1"/>
    <property type="match status" value="1"/>
</dbReference>
<evidence type="ECO:0000256" key="2">
    <source>
        <dbReference type="ARBA" id="ARBA00011056"/>
    </source>
</evidence>
<dbReference type="Gene3D" id="1.25.40.510">
    <property type="entry name" value="GLE1-like"/>
    <property type="match status" value="1"/>
</dbReference>
<keyword evidence="13" id="KW-1185">Reference proteome</keyword>
<dbReference type="EMBL" id="JMSE01001188">
    <property type="protein sequence ID" value="KDN63857.1"/>
    <property type="molecule type" value="Genomic_DNA"/>
</dbReference>
<evidence type="ECO:0000256" key="11">
    <source>
        <dbReference type="SAM" id="MobiDB-lite"/>
    </source>
</evidence>
<comment type="similarity">
    <text evidence="2">Belongs to the GLE1 family.</text>
</comment>
<dbReference type="InterPro" id="IPR012476">
    <property type="entry name" value="GLE1"/>
</dbReference>
<name>A0A066X4I4_COLSU</name>
<dbReference type="GO" id="GO:0044614">
    <property type="term" value="C:nuclear pore cytoplasmic filaments"/>
    <property type="evidence" value="ECO:0007669"/>
    <property type="project" value="TreeGrafter"/>
</dbReference>
<evidence type="ECO:0000313" key="13">
    <source>
        <dbReference type="Proteomes" id="UP000027238"/>
    </source>
</evidence>
<keyword evidence="4" id="KW-0509">mRNA transport</keyword>
<keyword evidence="3" id="KW-0813">Transport</keyword>
<protein>
    <recommendedName>
        <fullName evidence="9">mRNA export factor GLE1</fullName>
    </recommendedName>
    <alternativeName>
        <fullName evidence="10">Nucleoporin GLE1</fullName>
    </alternativeName>
</protein>
<dbReference type="AlphaFoldDB" id="A0A066X4I4"/>
<dbReference type="OrthoDB" id="420884at2759"/>
<evidence type="ECO:0000256" key="5">
    <source>
        <dbReference type="ARBA" id="ARBA00022927"/>
    </source>
</evidence>
<feature type="region of interest" description="Disordered" evidence="11">
    <location>
        <begin position="1"/>
        <end position="30"/>
    </location>
</feature>